<evidence type="ECO:0000313" key="14">
    <source>
        <dbReference type="EMBL" id="TCL45500.1"/>
    </source>
</evidence>
<feature type="region of interest" description="Interaction with substrate tRNA" evidence="10">
    <location>
        <begin position="35"/>
        <end position="38"/>
    </location>
</feature>
<dbReference type="GO" id="GO:0005524">
    <property type="term" value="F:ATP binding"/>
    <property type="evidence" value="ECO:0007669"/>
    <property type="project" value="UniProtKB-UniRule"/>
</dbReference>
<evidence type="ECO:0000256" key="9">
    <source>
        <dbReference type="ARBA" id="ARBA00049563"/>
    </source>
</evidence>
<dbReference type="RefSeq" id="WP_132083828.1">
    <property type="nucleotide sequence ID" value="NZ_SLUK01000001.1"/>
</dbReference>
<proteinExistence type="inferred from homology"/>
<dbReference type="InterPro" id="IPR027417">
    <property type="entry name" value="P-loop_NTPase"/>
</dbReference>
<evidence type="ECO:0000256" key="2">
    <source>
        <dbReference type="ARBA" id="ARBA00003213"/>
    </source>
</evidence>
<dbReference type="PANTHER" id="PTHR11088:SF60">
    <property type="entry name" value="TRNA DIMETHYLALLYLTRANSFERASE"/>
    <property type="match status" value="1"/>
</dbReference>
<name>A0A9X8Y9Q9_9FIRM</name>
<dbReference type="Pfam" id="PF01715">
    <property type="entry name" value="IPPT"/>
    <property type="match status" value="1"/>
</dbReference>
<dbReference type="SUPFAM" id="SSF52540">
    <property type="entry name" value="P-loop containing nucleoside triphosphate hydrolases"/>
    <property type="match status" value="2"/>
</dbReference>
<feature type="site" description="Interaction with substrate tRNA" evidence="10">
    <location>
        <position position="101"/>
    </location>
</feature>
<accession>A0A9X8Y9Q9</accession>
<evidence type="ECO:0000256" key="11">
    <source>
        <dbReference type="RuleBase" id="RU003783"/>
    </source>
</evidence>
<dbReference type="PANTHER" id="PTHR11088">
    <property type="entry name" value="TRNA DIMETHYLALLYLTRANSFERASE"/>
    <property type="match status" value="1"/>
</dbReference>
<evidence type="ECO:0000256" key="8">
    <source>
        <dbReference type="ARBA" id="ARBA00022842"/>
    </source>
</evidence>
<dbReference type="GO" id="GO:0006400">
    <property type="term" value="P:tRNA modification"/>
    <property type="evidence" value="ECO:0007669"/>
    <property type="project" value="TreeGrafter"/>
</dbReference>
<dbReference type="NCBIfam" id="TIGR00174">
    <property type="entry name" value="miaA"/>
    <property type="match status" value="1"/>
</dbReference>
<dbReference type="Proteomes" id="UP000294682">
    <property type="component" value="Unassembled WGS sequence"/>
</dbReference>
<evidence type="ECO:0000313" key="15">
    <source>
        <dbReference type="Proteomes" id="UP000294682"/>
    </source>
</evidence>
<gene>
    <name evidence="10" type="primary">miaA</name>
    <name evidence="14" type="ORF">EDD78_101483</name>
</gene>
<dbReference type="HAMAP" id="MF_00185">
    <property type="entry name" value="IPP_trans"/>
    <property type="match status" value="1"/>
</dbReference>
<evidence type="ECO:0000256" key="7">
    <source>
        <dbReference type="ARBA" id="ARBA00022840"/>
    </source>
</evidence>
<evidence type="ECO:0000256" key="1">
    <source>
        <dbReference type="ARBA" id="ARBA00001946"/>
    </source>
</evidence>
<dbReference type="InterPro" id="IPR039657">
    <property type="entry name" value="Dimethylallyltransferase"/>
</dbReference>
<keyword evidence="5 10" id="KW-0819">tRNA processing</keyword>
<protein>
    <recommendedName>
        <fullName evidence="10">tRNA dimethylallyltransferase</fullName>
        <ecNumber evidence="10">2.5.1.75</ecNumber>
    </recommendedName>
    <alternativeName>
        <fullName evidence="10">Dimethylallyl diphosphate:tRNA dimethylallyltransferase</fullName>
        <shortName evidence="10">DMAPP:tRNA dimethylallyltransferase</shortName>
        <shortName evidence="10">DMATase</shortName>
    </alternativeName>
    <alternativeName>
        <fullName evidence="10">Isopentenyl-diphosphate:tRNA isopentenyltransferase</fullName>
        <shortName evidence="10">IPP transferase</shortName>
        <shortName evidence="10">IPPT</shortName>
        <shortName evidence="10">IPTase</shortName>
    </alternativeName>
</protein>
<dbReference type="GO" id="GO:0052381">
    <property type="term" value="F:tRNA dimethylallyltransferase activity"/>
    <property type="evidence" value="ECO:0007669"/>
    <property type="project" value="UniProtKB-UniRule"/>
</dbReference>
<keyword evidence="15" id="KW-1185">Reference proteome</keyword>
<feature type="binding site" evidence="10">
    <location>
        <begin position="12"/>
        <end position="17"/>
    </location>
    <ligand>
        <name>substrate</name>
    </ligand>
</feature>
<dbReference type="EMBL" id="SLUK01000001">
    <property type="protein sequence ID" value="TCL45500.1"/>
    <property type="molecule type" value="Genomic_DNA"/>
</dbReference>
<feature type="binding site" evidence="10">
    <location>
        <begin position="10"/>
        <end position="17"/>
    </location>
    <ligand>
        <name>ATP</name>
        <dbReference type="ChEBI" id="CHEBI:30616"/>
    </ligand>
</feature>
<keyword evidence="4 10" id="KW-0808">Transferase</keyword>
<keyword evidence="7 10" id="KW-0067">ATP-binding</keyword>
<comment type="catalytic activity">
    <reaction evidence="9 10 11">
        <text>adenosine(37) in tRNA + dimethylallyl diphosphate = N(6)-dimethylallyladenosine(37) in tRNA + diphosphate</text>
        <dbReference type="Rhea" id="RHEA:26482"/>
        <dbReference type="Rhea" id="RHEA-COMP:10162"/>
        <dbReference type="Rhea" id="RHEA-COMP:10375"/>
        <dbReference type="ChEBI" id="CHEBI:33019"/>
        <dbReference type="ChEBI" id="CHEBI:57623"/>
        <dbReference type="ChEBI" id="CHEBI:74411"/>
        <dbReference type="ChEBI" id="CHEBI:74415"/>
        <dbReference type="EC" id="2.5.1.75"/>
    </reaction>
</comment>
<evidence type="ECO:0000256" key="4">
    <source>
        <dbReference type="ARBA" id="ARBA00022679"/>
    </source>
</evidence>
<dbReference type="EC" id="2.5.1.75" evidence="10"/>
<dbReference type="InterPro" id="IPR018022">
    <property type="entry name" value="IPT"/>
</dbReference>
<evidence type="ECO:0000256" key="13">
    <source>
        <dbReference type="RuleBase" id="RU003785"/>
    </source>
</evidence>
<evidence type="ECO:0000256" key="12">
    <source>
        <dbReference type="RuleBase" id="RU003784"/>
    </source>
</evidence>
<dbReference type="Gene3D" id="3.40.50.300">
    <property type="entry name" value="P-loop containing nucleotide triphosphate hydrolases"/>
    <property type="match status" value="1"/>
</dbReference>
<organism evidence="14 15">
    <name type="scientific">Harryflintia acetispora</name>
    <dbReference type="NCBI Taxonomy" id="1849041"/>
    <lineage>
        <taxon>Bacteria</taxon>
        <taxon>Bacillati</taxon>
        <taxon>Bacillota</taxon>
        <taxon>Clostridia</taxon>
        <taxon>Eubacteriales</taxon>
        <taxon>Oscillospiraceae</taxon>
        <taxon>Harryflintia</taxon>
    </lineage>
</organism>
<comment type="caution">
    <text evidence="10">Lacks conserved residue(s) required for the propagation of feature annotation.</text>
</comment>
<evidence type="ECO:0000256" key="3">
    <source>
        <dbReference type="ARBA" id="ARBA00005842"/>
    </source>
</evidence>
<dbReference type="Gene3D" id="1.10.20.140">
    <property type="match status" value="1"/>
</dbReference>
<evidence type="ECO:0000256" key="10">
    <source>
        <dbReference type="HAMAP-Rule" id="MF_00185"/>
    </source>
</evidence>
<comment type="cofactor">
    <cofactor evidence="1 10">
        <name>Mg(2+)</name>
        <dbReference type="ChEBI" id="CHEBI:18420"/>
    </cofactor>
</comment>
<keyword evidence="8 10" id="KW-0460">Magnesium</keyword>
<sequence length="316" mass="35212">MKQPLLVVAGVTASGKTGLAIELCRRFGGEVVCADSMQIYRGMEIATAAPTREERAQAVHHLCSFLPIGESFSVADYAALARETIAEIHARGKLPVLCGGTGLYISAILDHLDFSGFSGDPALRADLKERAEREGIEPLYRQLCALDPGAAAKIHPNNRGRVLRALEVTLSTGVPMSEHQRRAKGRECPYRAFALALGYRERAGMWGRIDRRVDRMMESGLLEEARRFYERDPGPTACAAIGYKELHPYLLGECTREEAVERLKLRTRQYAKRQLTWFKRDERYAWLYVDEYDSPAQLSDRAAQLTGEALGLAPRG</sequence>
<reference evidence="14 15" key="1">
    <citation type="submission" date="2019-03" db="EMBL/GenBank/DDBJ databases">
        <title>Genomic Encyclopedia of Type Strains, Phase IV (KMG-IV): sequencing the most valuable type-strain genomes for metagenomic binning, comparative biology and taxonomic classification.</title>
        <authorList>
            <person name="Goeker M."/>
        </authorList>
    </citation>
    <scope>NUCLEOTIDE SEQUENCE [LARGE SCALE GENOMIC DNA]</scope>
    <source>
        <strain evidence="14 15">DSM 100433</strain>
    </source>
</reference>
<comment type="function">
    <text evidence="2 10 12">Catalyzes the transfer of a dimethylallyl group onto the adenine at position 37 in tRNAs that read codons beginning with uridine, leading to the formation of N6-(dimethylallyl)adenosine (i(6)A).</text>
</comment>
<evidence type="ECO:0000256" key="6">
    <source>
        <dbReference type="ARBA" id="ARBA00022741"/>
    </source>
</evidence>
<keyword evidence="6 10" id="KW-0547">Nucleotide-binding</keyword>
<comment type="similarity">
    <text evidence="3 10 13">Belongs to the IPP transferase family.</text>
</comment>
<evidence type="ECO:0000256" key="5">
    <source>
        <dbReference type="ARBA" id="ARBA00022694"/>
    </source>
</evidence>
<comment type="subunit">
    <text evidence="10">Monomer.</text>
</comment>
<dbReference type="AlphaFoldDB" id="A0A9X8Y9Q9"/>
<feature type="site" description="Interaction with substrate tRNA" evidence="10">
    <location>
        <position position="124"/>
    </location>
</feature>
<comment type="caution">
    <text evidence="14">The sequence shown here is derived from an EMBL/GenBank/DDBJ whole genome shotgun (WGS) entry which is preliminary data.</text>
</comment>